<reference evidence="2" key="1">
    <citation type="submission" date="2023-07" db="EMBL/GenBank/DDBJ databases">
        <authorList>
            <consortium name="AG Swart"/>
            <person name="Singh M."/>
            <person name="Singh A."/>
            <person name="Seah K."/>
            <person name="Emmerich C."/>
        </authorList>
    </citation>
    <scope>NUCLEOTIDE SEQUENCE</scope>
    <source>
        <strain evidence="2">DP1</strain>
    </source>
</reference>
<keyword evidence="3" id="KW-1185">Reference proteome</keyword>
<dbReference type="Proteomes" id="UP001295684">
    <property type="component" value="Unassembled WGS sequence"/>
</dbReference>
<gene>
    <name evidence="2" type="ORF">ECRASSUSDP1_LOCUS22335</name>
</gene>
<dbReference type="EMBL" id="CAMPGE010022893">
    <property type="protein sequence ID" value="CAI2380892.1"/>
    <property type="molecule type" value="Genomic_DNA"/>
</dbReference>
<accession>A0AAD1XXM1</accession>
<protein>
    <submittedName>
        <fullName evidence="2">Uncharacterized protein</fullName>
    </submittedName>
</protein>
<evidence type="ECO:0000256" key="1">
    <source>
        <dbReference type="SAM" id="MobiDB-lite"/>
    </source>
</evidence>
<feature type="region of interest" description="Disordered" evidence="1">
    <location>
        <begin position="1"/>
        <end position="43"/>
    </location>
</feature>
<evidence type="ECO:0000313" key="3">
    <source>
        <dbReference type="Proteomes" id="UP001295684"/>
    </source>
</evidence>
<sequence length="601" mass="69798">MLEITHAHSSAKRISQAVKRKYPKEGSFKKQKRNKSRMEQSFYRKRVPSFLSSHNDSSEHHPHEPTHLPDFIFKIIKLKNFCNSSSGFKSESLKNEELWSLLMSKNKNLKPKHGKKCMPTHEYLRMASSNMVDKQVIVQPKEEDKNFKKGIDNLKNHIKVFDKFLNIIDKNGRWKSSLSPRGKRKNNMSSTKLINNKKEIHLNPKRPRRKSFSTDSYMADTEKHCLTLTRKSERNRISVNESESPRRKIGQDSTRKFNRHLTMHKMASNSFRKKAETPKINIISVGSFEGDHGLDSPIGKLKETSAFVRKSKLVPLEITERVVPVSQGKNKVDSTKNLPDSPIVFKNCFKNAKKRALFMRKKEFHSKWKKEIKKFDKILDLRQSSQPALLEEKNSLSNSERVQFIQQALNKEIIGSIDHDAEIINRKVTQSHQHFWKIYKHQIPLKLYQTNYSQNLRNHHPKSSLGTYKSYEGPEPKQLKSKSKVVEFINQFYTNGSKIYPSTVTGKGKGIRSYSRIKNTRINPATPDMNRMDNFPKLSQTPIKTSPHLSPKPREICRNQGNLENSSPAGGMSALLNAFSPIKKREIDFKRRRVKPLFRRE</sequence>
<comment type="caution">
    <text evidence="2">The sequence shown here is derived from an EMBL/GenBank/DDBJ whole genome shotgun (WGS) entry which is preliminary data.</text>
</comment>
<evidence type="ECO:0000313" key="2">
    <source>
        <dbReference type="EMBL" id="CAI2380892.1"/>
    </source>
</evidence>
<feature type="region of interest" description="Disordered" evidence="1">
    <location>
        <begin position="176"/>
        <end position="214"/>
    </location>
</feature>
<organism evidence="2 3">
    <name type="scientific">Euplotes crassus</name>
    <dbReference type="NCBI Taxonomy" id="5936"/>
    <lineage>
        <taxon>Eukaryota</taxon>
        <taxon>Sar</taxon>
        <taxon>Alveolata</taxon>
        <taxon>Ciliophora</taxon>
        <taxon>Intramacronucleata</taxon>
        <taxon>Spirotrichea</taxon>
        <taxon>Hypotrichia</taxon>
        <taxon>Euplotida</taxon>
        <taxon>Euplotidae</taxon>
        <taxon>Moneuplotes</taxon>
    </lineage>
</organism>
<name>A0AAD1XXM1_EUPCR</name>
<proteinExistence type="predicted"/>
<dbReference type="AlphaFoldDB" id="A0AAD1XXM1"/>